<name>A0A127KMZ8_9CAUD</name>
<gene>
    <name evidence="2" type="ORF">Sn080709_074</name>
    <name evidence="1" type="ORF">W270710_074</name>
</gene>
<dbReference type="EMBL" id="KX349295">
    <property type="protein sequence ID" value="AOO12491.1"/>
    <property type="molecule type" value="Genomic_DNA"/>
</dbReference>
<dbReference type="Proteomes" id="UP000225786">
    <property type="component" value="Segment"/>
</dbReference>
<sequence>MTEDFFTQVDQTIKSRERRFKFLMRKQRPEDAIAVAEEFVEWIDPDNVEDIFYVDMNEMEALYAEKSQS</sequence>
<evidence type="ECO:0000313" key="2">
    <source>
        <dbReference type="EMBL" id="AOO12491.1"/>
    </source>
</evidence>
<reference evidence="1 4" key="2">
    <citation type="submission" date="2016-01" db="EMBL/GenBank/DDBJ databases">
        <title>The genomic content and context of auxiliary metabolic genes in marine cyanophages.</title>
        <authorList>
            <person name="Marston M.F."/>
            <person name="Martiny J.B.H."/>
            <person name="Crummett L.T."/>
        </authorList>
    </citation>
    <scope>NUCLEOTIDE SEQUENCE [LARGE SCALE GENOMIC DNA]</scope>
    <source>
        <strain evidence="1">W2_07_0710</strain>
    </source>
</reference>
<dbReference type="EMBL" id="KU594607">
    <property type="protein sequence ID" value="AMO43318.1"/>
    <property type="molecule type" value="Genomic_DNA"/>
</dbReference>
<reference evidence="2 3" key="1">
    <citation type="journal article" date="2016" name="Environ. Microbiol.">
        <title>Genomic diversification of marine cyanophages into stable ecotypes.</title>
        <authorList>
            <person name="Marston M.F."/>
            <person name="Martiny J.B."/>
        </authorList>
    </citation>
    <scope>NUCLEOTIDE SEQUENCE [LARGE SCALE GENOMIC DNA]</scope>
    <source>
        <strain evidence="2">Sn_08_0709</strain>
    </source>
</reference>
<organism evidence="1 4">
    <name type="scientific">Cyanophage S-RIM44</name>
    <dbReference type="NCBI Taxonomy" id="1278485"/>
    <lineage>
        <taxon>Viruses</taxon>
        <taxon>Duplodnaviria</taxon>
        <taxon>Heunggongvirae</taxon>
        <taxon>Uroviricota</taxon>
        <taxon>Caudoviricetes</taxon>
        <taxon>Pantevenvirales</taxon>
        <taxon>Kyanoviridae</taxon>
        <taxon>Vellamovirus</taxon>
        <taxon>Vellamovirus rhodeisland44</taxon>
    </lineage>
</organism>
<evidence type="ECO:0000313" key="3">
    <source>
        <dbReference type="Proteomes" id="UP000225478"/>
    </source>
</evidence>
<protein>
    <submittedName>
        <fullName evidence="1">Uncharacterized protein</fullName>
    </submittedName>
</protein>
<evidence type="ECO:0000313" key="4">
    <source>
        <dbReference type="Proteomes" id="UP000225786"/>
    </source>
</evidence>
<accession>A0A127KMZ8</accession>
<dbReference type="Proteomes" id="UP000225478">
    <property type="component" value="Segment"/>
</dbReference>
<proteinExistence type="predicted"/>
<evidence type="ECO:0000313" key="1">
    <source>
        <dbReference type="EMBL" id="AMO43318.1"/>
    </source>
</evidence>